<keyword evidence="1" id="KW-0812">Transmembrane</keyword>
<dbReference type="AlphaFoldDB" id="A0A507DGB0"/>
<feature type="transmembrane region" description="Helical" evidence="1">
    <location>
        <begin position="196"/>
        <end position="221"/>
    </location>
</feature>
<feature type="transmembrane region" description="Helical" evidence="1">
    <location>
        <begin position="241"/>
        <end position="265"/>
    </location>
</feature>
<gene>
    <name evidence="2" type="ORF">SeLEV6574_g01205</name>
</gene>
<evidence type="ECO:0000313" key="2">
    <source>
        <dbReference type="EMBL" id="TPX49928.1"/>
    </source>
</evidence>
<feature type="transmembrane region" description="Helical" evidence="1">
    <location>
        <begin position="46"/>
        <end position="69"/>
    </location>
</feature>
<keyword evidence="1" id="KW-0472">Membrane</keyword>
<feature type="transmembrane region" description="Helical" evidence="1">
    <location>
        <begin position="333"/>
        <end position="352"/>
    </location>
</feature>
<dbReference type="VEuPathDB" id="FungiDB:SeMB42_g01468"/>
<dbReference type="Proteomes" id="UP000320475">
    <property type="component" value="Unassembled WGS sequence"/>
</dbReference>
<keyword evidence="1" id="KW-1133">Transmembrane helix</keyword>
<feature type="transmembrane region" description="Helical" evidence="1">
    <location>
        <begin position="15"/>
        <end position="34"/>
    </location>
</feature>
<dbReference type="OrthoDB" id="2174032at2759"/>
<feature type="transmembrane region" description="Helical" evidence="1">
    <location>
        <begin position="89"/>
        <end position="110"/>
    </location>
</feature>
<feature type="transmembrane region" description="Helical" evidence="1">
    <location>
        <begin position="152"/>
        <end position="176"/>
    </location>
</feature>
<protein>
    <submittedName>
        <fullName evidence="2">Uncharacterized protein</fullName>
    </submittedName>
</protein>
<accession>A0A507DGB0</accession>
<proteinExistence type="predicted"/>
<feature type="transmembrane region" description="Helical" evidence="1">
    <location>
        <begin position="302"/>
        <end position="321"/>
    </location>
</feature>
<sequence length="403" mass="44416">MVSPMINTDIYGQTTASLVAIGFALFLFIVVLLVRDRDDKDWAIPILIYNNIIFLTLGLTIGIAIRYAYTSPTGIFNATKPWYYDPDKPTAYVTYGTGFLCGLSAMTSWFSQTATAHVHTCYTACVWMAVQGRGPHNHLRHDVRNIQTKWNIGYFVVGFGIPLIWVLVTTPIMYISTSPNGCSRSWLPTVNAQIGYIIYGIWMVGTFILRFTFCTHSVFKLAQLRAKIKHVQVSTTTGATLLLRFVLIDIAVLTSSLNTVANIIFNAVTNYQFHYYLNTFGPKDPNTVYYAALLTDSAYTKLITGAIFLPLAALFVFMTLATGAGPMAKYSAIARYLGLVSFSGLVSSWAGAASERKAVTIKNMARLLVDTEPVPDKNSKGTDLSVNATETRKVLSSAAMDKV</sequence>
<organism evidence="2 3">
    <name type="scientific">Synchytrium endobioticum</name>
    <dbReference type="NCBI Taxonomy" id="286115"/>
    <lineage>
        <taxon>Eukaryota</taxon>
        <taxon>Fungi</taxon>
        <taxon>Fungi incertae sedis</taxon>
        <taxon>Chytridiomycota</taxon>
        <taxon>Chytridiomycota incertae sedis</taxon>
        <taxon>Chytridiomycetes</taxon>
        <taxon>Synchytriales</taxon>
        <taxon>Synchytriaceae</taxon>
        <taxon>Synchytrium</taxon>
    </lineage>
</organism>
<name>A0A507DGB0_9FUNG</name>
<dbReference type="EMBL" id="QEAM01000025">
    <property type="protein sequence ID" value="TPX49928.1"/>
    <property type="molecule type" value="Genomic_DNA"/>
</dbReference>
<evidence type="ECO:0000256" key="1">
    <source>
        <dbReference type="SAM" id="Phobius"/>
    </source>
</evidence>
<comment type="caution">
    <text evidence="2">The sequence shown here is derived from an EMBL/GenBank/DDBJ whole genome shotgun (WGS) entry which is preliminary data.</text>
</comment>
<reference evidence="2 3" key="1">
    <citation type="journal article" date="2019" name="Sci. Rep.">
        <title>Comparative genomics of chytrid fungi reveal insights into the obligate biotrophic and pathogenic lifestyle of Synchytrium endobioticum.</title>
        <authorList>
            <person name="van de Vossenberg B.T.L.H."/>
            <person name="Warris S."/>
            <person name="Nguyen H.D.T."/>
            <person name="van Gent-Pelzer M.P.E."/>
            <person name="Joly D.L."/>
            <person name="van de Geest H.C."/>
            <person name="Bonants P.J.M."/>
            <person name="Smith D.S."/>
            <person name="Levesque C.A."/>
            <person name="van der Lee T.A.J."/>
        </authorList>
    </citation>
    <scope>NUCLEOTIDE SEQUENCE [LARGE SCALE GENOMIC DNA]</scope>
    <source>
        <strain evidence="2 3">LEV6574</strain>
    </source>
</reference>
<evidence type="ECO:0000313" key="3">
    <source>
        <dbReference type="Proteomes" id="UP000320475"/>
    </source>
</evidence>